<dbReference type="InterPro" id="IPR001173">
    <property type="entry name" value="Glyco_trans_2-like"/>
</dbReference>
<dbReference type="InterPro" id="IPR029044">
    <property type="entry name" value="Nucleotide-diphossugar_trans"/>
</dbReference>
<dbReference type="Gene3D" id="3.90.550.10">
    <property type="entry name" value="Spore Coat Polysaccharide Biosynthesis Protein SpsA, Chain A"/>
    <property type="match status" value="1"/>
</dbReference>
<protein>
    <submittedName>
        <fullName evidence="2">Family 2 glycosyltransferase</fullName>
    </submittedName>
</protein>
<dbReference type="PANTHER" id="PTHR43179">
    <property type="entry name" value="RHAMNOSYLTRANSFERASE WBBL"/>
    <property type="match status" value="1"/>
</dbReference>
<proteinExistence type="predicted"/>
<evidence type="ECO:0000259" key="1">
    <source>
        <dbReference type="Pfam" id="PF00535"/>
    </source>
</evidence>
<dbReference type="SUPFAM" id="SSF53448">
    <property type="entry name" value="Nucleotide-diphospho-sugar transferases"/>
    <property type="match status" value="1"/>
</dbReference>
<gene>
    <name evidence="2" type="ORF">M993_04637</name>
</gene>
<reference evidence="2 3" key="1">
    <citation type="submission" date="2016-04" db="EMBL/GenBank/DDBJ databases">
        <title>ATOL: Assembling a taxonomically balanced genome-scale reconstruction of the evolutionary history of the Enterobacteriaceae.</title>
        <authorList>
            <person name="Plunkett G.III."/>
            <person name="Neeno-Eckwall E.C."/>
            <person name="Glasner J.D."/>
            <person name="Perna N.T."/>
        </authorList>
    </citation>
    <scope>NUCLEOTIDE SEQUENCE [LARGE SCALE GENOMIC DNA]</scope>
    <source>
        <strain evidence="2 3">ATCC 12841</strain>
    </source>
</reference>
<accession>A0AA91ECC4</accession>
<dbReference type="Proteomes" id="UP000078431">
    <property type="component" value="Unassembled WGS sequence"/>
</dbReference>
<feature type="domain" description="Glycosyltransferase 2-like" evidence="1">
    <location>
        <begin position="15"/>
        <end position="169"/>
    </location>
</feature>
<dbReference type="RefSeq" id="WP_064645528.1">
    <property type="nucleotide sequence ID" value="NZ_LXEX01000073.1"/>
</dbReference>
<dbReference type="Pfam" id="PF00535">
    <property type="entry name" value="Glycos_transf_2"/>
    <property type="match status" value="1"/>
</dbReference>
<dbReference type="EMBL" id="LXEX01000073">
    <property type="protein sequence ID" value="OAT56659.1"/>
    <property type="molecule type" value="Genomic_DNA"/>
</dbReference>
<keyword evidence="3" id="KW-1185">Reference proteome</keyword>
<dbReference type="PANTHER" id="PTHR43179:SF10">
    <property type="entry name" value="GLYCOSYL TRANSFERASE"/>
    <property type="match status" value="1"/>
</dbReference>
<evidence type="ECO:0000313" key="3">
    <source>
        <dbReference type="Proteomes" id="UP000078431"/>
    </source>
</evidence>
<dbReference type="AlphaFoldDB" id="A0AA91ECC4"/>
<evidence type="ECO:0000313" key="2">
    <source>
        <dbReference type="EMBL" id="OAT56659.1"/>
    </source>
</evidence>
<sequence>MNIIASLVLYKHTFHELESTLTSLLNEKTIDKLVIVDNGYFCEWLHEYHHPKVDVIRLPDNQGFGAGHNKVFIDYQNKCDFFLICNPDIYYSHGEVDKLFNFCKDNDVDLSVPRIIYPNGTLQYATKLLPAPFQLFGRRFLSSFIPNVNHKYELRDADFDAAFFAPSMSGCFMLVSSKAMTKVIGFDLRFFMYLEDVDFSRRISAEDLNVVYCPFSTVVHLSQRKSYRNFKFLFFHVISAIKYFNKWGWFFDSERLRLNQRCLSSLPEKIKK</sequence>
<organism evidence="2 3">
    <name type="scientific">Obesumbacterium proteus ATCC 12841</name>
    <dbReference type="NCBI Taxonomy" id="1354268"/>
    <lineage>
        <taxon>Bacteria</taxon>
        <taxon>Pseudomonadati</taxon>
        <taxon>Pseudomonadota</taxon>
        <taxon>Gammaproteobacteria</taxon>
        <taxon>Enterobacterales</taxon>
        <taxon>Hafniaceae</taxon>
        <taxon>Obesumbacterium</taxon>
    </lineage>
</organism>
<name>A0AA91ECC4_9GAMM</name>
<comment type="caution">
    <text evidence="2">The sequence shown here is derived from an EMBL/GenBank/DDBJ whole genome shotgun (WGS) entry which is preliminary data.</text>
</comment>